<feature type="region of interest" description="Disordered" evidence="1">
    <location>
        <begin position="484"/>
        <end position="504"/>
    </location>
</feature>
<keyword evidence="3" id="KW-1185">Reference proteome</keyword>
<dbReference type="RefSeq" id="WP_252855154.1">
    <property type="nucleotide sequence ID" value="NZ_JAMXLR010000087.1"/>
</dbReference>
<comment type="caution">
    <text evidence="2">The sequence shown here is derived from an EMBL/GenBank/DDBJ whole genome shotgun (WGS) entry which is preliminary data.</text>
</comment>
<feature type="compositionally biased region" description="Acidic residues" evidence="1">
    <location>
        <begin position="146"/>
        <end position="155"/>
    </location>
</feature>
<evidence type="ECO:0000256" key="1">
    <source>
        <dbReference type="SAM" id="MobiDB-lite"/>
    </source>
</evidence>
<dbReference type="EMBL" id="JAMXLR010000087">
    <property type="protein sequence ID" value="MCO6047042.1"/>
    <property type="molecule type" value="Genomic_DNA"/>
</dbReference>
<evidence type="ECO:0000313" key="3">
    <source>
        <dbReference type="Proteomes" id="UP001155241"/>
    </source>
</evidence>
<evidence type="ECO:0000313" key="2">
    <source>
        <dbReference type="EMBL" id="MCO6047042.1"/>
    </source>
</evidence>
<feature type="compositionally biased region" description="Acidic residues" evidence="1">
    <location>
        <begin position="55"/>
        <end position="65"/>
    </location>
</feature>
<feature type="compositionally biased region" description="Acidic residues" evidence="1">
    <location>
        <begin position="495"/>
        <end position="504"/>
    </location>
</feature>
<dbReference type="AlphaFoldDB" id="A0A9X2FDG4"/>
<feature type="compositionally biased region" description="Basic and acidic residues" evidence="1">
    <location>
        <begin position="241"/>
        <end position="256"/>
    </location>
</feature>
<name>A0A9X2FDG4_9BACT</name>
<reference evidence="2" key="1">
    <citation type="submission" date="2022-06" db="EMBL/GenBank/DDBJ databases">
        <title>Aeoliella straminimaris, a novel planctomycete from sediments.</title>
        <authorList>
            <person name="Vitorino I.R."/>
            <person name="Lage O.M."/>
        </authorList>
    </citation>
    <scope>NUCLEOTIDE SEQUENCE</scope>
    <source>
        <strain evidence="2">ICT_H6.2</strain>
    </source>
</reference>
<dbReference type="Proteomes" id="UP001155241">
    <property type="component" value="Unassembled WGS sequence"/>
</dbReference>
<proteinExistence type="predicted"/>
<feature type="compositionally biased region" description="Low complexity" evidence="1">
    <location>
        <begin position="270"/>
        <end position="297"/>
    </location>
</feature>
<organism evidence="2 3">
    <name type="scientific">Aeoliella straminimaris</name>
    <dbReference type="NCBI Taxonomy" id="2954799"/>
    <lineage>
        <taxon>Bacteria</taxon>
        <taxon>Pseudomonadati</taxon>
        <taxon>Planctomycetota</taxon>
        <taxon>Planctomycetia</taxon>
        <taxon>Pirellulales</taxon>
        <taxon>Lacipirellulaceae</taxon>
        <taxon>Aeoliella</taxon>
    </lineage>
</organism>
<accession>A0A9X2FDG4</accession>
<sequence>MMLVSPGCWSDIRYDPAAEGQSAATSEQPSPPADSDPPEAAPEFSLFDESTTPEPEPDPAIDSTDDAAVSADSEPPDLFADVNDGPQEPVAEETDPQPFGTTVTDTTVVEEADTPPNDTLADAEEPDAEDDLFESIIMGSDTPAAEPEEPAEPETTEPAPEPETLADTPPANLDPMVGSRRLTDVVPSAEETPRVEAVTPAPLADMTPPRQTPISDLLPWQTASEETPDPPVATELAPRYPVREEPKPEEPAREDPAPIVSTESPDLAWAAPTTEPETPAPAAELPAPEIAEPVVELPEPEPTREAEPQPQPPAVASADTPEWQAPQPMELEPLDPRQQVWHLASRLSYLLVAPNVEGADIETELGAAAEALELELPKLKTTEPGSAEQLRQLLTVGRQLGHDAGDKYGMEDAALVEVAFKSNLLLAVAESRPQLKHSISGSVSAAAVRAGLPESVWQPFQNNLADSDQPAELTDAVVELHSGVGQWLKQSTEPSPDDEPPVLR</sequence>
<feature type="compositionally biased region" description="Low complexity" evidence="1">
    <location>
        <begin position="156"/>
        <end position="171"/>
    </location>
</feature>
<gene>
    <name evidence="2" type="ORF">NG895_24345</name>
</gene>
<feature type="region of interest" description="Disordered" evidence="1">
    <location>
        <begin position="1"/>
        <end position="333"/>
    </location>
</feature>
<protein>
    <submittedName>
        <fullName evidence="2">Uncharacterized protein</fullName>
    </submittedName>
</protein>
<feature type="compositionally biased region" description="Acidic residues" evidence="1">
    <location>
        <begin position="121"/>
        <end position="133"/>
    </location>
</feature>